<dbReference type="RefSeq" id="WP_200435768.1">
    <property type="nucleotide sequence ID" value="NZ_JAEHFL010000007.1"/>
</dbReference>
<evidence type="ECO:0000313" key="3">
    <source>
        <dbReference type="Proteomes" id="UP000603369"/>
    </source>
</evidence>
<keyword evidence="1" id="KW-0812">Transmembrane</keyword>
<feature type="transmembrane region" description="Helical" evidence="1">
    <location>
        <begin position="188"/>
        <end position="207"/>
    </location>
</feature>
<keyword evidence="1" id="KW-1133">Transmembrane helix</keyword>
<feature type="transmembrane region" description="Helical" evidence="1">
    <location>
        <begin position="104"/>
        <end position="125"/>
    </location>
</feature>
<sequence length="396" mass="45474">MIQEVASDFRRKADELRYVPQDFLRVLKNNWLALFGTLVLAVALNRILLWGSVALTFIHPILSTLTLPFAAIAIMSGAIVAIWIIEKDLVHLKFAVPEENRFRYLLHSTGALILPFIAIYLSTGWDEDDFIDRRMPLIELRAGSAEYFDSLQVDPSYDERSTIVVFCAAVVVRMLLRWSGLGRKNLVCAWILAYCEVLWAFTLATWLKNFAAGEYSWPQQFHFWDWWESGKDFFSGAEPLKEIIGFLFSTVLVLPVSWIIFVQLVLRKSIILDENSPFPKTRDEWAVAPQLASRQTFTFLQASRETVLLLFSIGPFAVALLCFYFNLFWVPENLWRWLLDLIFGPITAPGPRFYIKYSLLPFGKVLALAVITVLSCVTADRCQGSIINRLRKPQWT</sequence>
<comment type="caution">
    <text evidence="2">The sequence shown here is derived from an EMBL/GenBank/DDBJ whole genome shotgun (WGS) entry which is preliminary data.</text>
</comment>
<feature type="transmembrane region" description="Helical" evidence="1">
    <location>
        <begin position="31"/>
        <end position="51"/>
    </location>
</feature>
<dbReference type="Proteomes" id="UP000603369">
    <property type="component" value="Unassembled WGS sequence"/>
</dbReference>
<evidence type="ECO:0000313" key="2">
    <source>
        <dbReference type="EMBL" id="MBK3428056.1"/>
    </source>
</evidence>
<keyword evidence="1" id="KW-0472">Membrane</keyword>
<feature type="transmembrane region" description="Helical" evidence="1">
    <location>
        <begin position="359"/>
        <end position="379"/>
    </location>
</feature>
<evidence type="ECO:0000256" key="1">
    <source>
        <dbReference type="SAM" id="Phobius"/>
    </source>
</evidence>
<feature type="transmembrane region" description="Helical" evidence="1">
    <location>
        <begin position="307"/>
        <end position="329"/>
    </location>
</feature>
<keyword evidence="3" id="KW-1185">Reference proteome</keyword>
<gene>
    <name evidence="2" type="ORF">JDP02_05940</name>
</gene>
<organism evidence="2 3">
    <name type="scientific">Corynebacterium tuberculostearicum</name>
    <dbReference type="NCBI Taxonomy" id="38304"/>
    <lineage>
        <taxon>Bacteria</taxon>
        <taxon>Bacillati</taxon>
        <taxon>Actinomycetota</taxon>
        <taxon>Actinomycetes</taxon>
        <taxon>Mycobacteriales</taxon>
        <taxon>Corynebacteriaceae</taxon>
        <taxon>Corynebacterium</taxon>
    </lineage>
</organism>
<dbReference type="EMBL" id="JAEHFL010000007">
    <property type="protein sequence ID" value="MBK3428056.1"/>
    <property type="molecule type" value="Genomic_DNA"/>
</dbReference>
<feature type="transmembrane region" description="Helical" evidence="1">
    <location>
        <begin position="57"/>
        <end position="84"/>
    </location>
</feature>
<proteinExistence type="predicted"/>
<accession>A0A8I1HZM8</accession>
<feature type="transmembrane region" description="Helical" evidence="1">
    <location>
        <begin position="160"/>
        <end position="176"/>
    </location>
</feature>
<feature type="transmembrane region" description="Helical" evidence="1">
    <location>
        <begin position="243"/>
        <end position="266"/>
    </location>
</feature>
<protein>
    <submittedName>
        <fullName evidence="2">Uncharacterized protein</fullName>
    </submittedName>
</protein>
<name>A0A8I1HZM8_9CORY</name>
<dbReference type="AlphaFoldDB" id="A0A8I1HZM8"/>
<reference evidence="2 3" key="1">
    <citation type="submission" date="2020-12" db="EMBL/GenBank/DDBJ databases">
        <title>Draft genome sequence of the commensal strain Corynebacterium tuberculostearicum MFP09/CIP 102622 isolated from human skin.</title>
        <authorList>
            <person name="Boukerb A.M."/>
            <person name="Janvier X."/>
            <person name="Feuilloley M.G.J."/>
            <person name="Groboillot A."/>
        </authorList>
    </citation>
    <scope>NUCLEOTIDE SEQUENCE [LARGE SCALE GENOMIC DNA]</scope>
    <source>
        <strain evidence="2 3">CIP 102622</strain>
    </source>
</reference>